<evidence type="ECO:0000313" key="1">
    <source>
        <dbReference type="EMBL" id="KIJ44474.1"/>
    </source>
</evidence>
<dbReference type="EMBL" id="KN837117">
    <property type="protein sequence ID" value="KIJ44474.1"/>
    <property type="molecule type" value="Genomic_DNA"/>
</dbReference>
<gene>
    <name evidence="1" type="ORF">M422DRAFT_252080</name>
</gene>
<reference evidence="1 2" key="1">
    <citation type="submission" date="2014-06" db="EMBL/GenBank/DDBJ databases">
        <title>Evolutionary Origins and Diversification of the Mycorrhizal Mutualists.</title>
        <authorList>
            <consortium name="DOE Joint Genome Institute"/>
            <consortium name="Mycorrhizal Genomics Consortium"/>
            <person name="Kohler A."/>
            <person name="Kuo A."/>
            <person name="Nagy L.G."/>
            <person name="Floudas D."/>
            <person name="Copeland A."/>
            <person name="Barry K.W."/>
            <person name="Cichocki N."/>
            <person name="Veneault-Fourrey C."/>
            <person name="LaButti K."/>
            <person name="Lindquist E.A."/>
            <person name="Lipzen A."/>
            <person name="Lundell T."/>
            <person name="Morin E."/>
            <person name="Murat C."/>
            <person name="Riley R."/>
            <person name="Ohm R."/>
            <person name="Sun H."/>
            <person name="Tunlid A."/>
            <person name="Henrissat B."/>
            <person name="Grigoriev I.V."/>
            <person name="Hibbett D.S."/>
            <person name="Martin F."/>
        </authorList>
    </citation>
    <scope>NUCLEOTIDE SEQUENCE [LARGE SCALE GENOMIC DNA]</scope>
    <source>
        <strain evidence="1 2">SS14</strain>
    </source>
</reference>
<dbReference type="AlphaFoldDB" id="A0A0C9VC08"/>
<proteinExistence type="predicted"/>
<protein>
    <submittedName>
        <fullName evidence="1">Uncharacterized protein</fullName>
    </submittedName>
</protein>
<organism evidence="1 2">
    <name type="scientific">Sphaerobolus stellatus (strain SS14)</name>
    <dbReference type="NCBI Taxonomy" id="990650"/>
    <lineage>
        <taxon>Eukaryota</taxon>
        <taxon>Fungi</taxon>
        <taxon>Dikarya</taxon>
        <taxon>Basidiomycota</taxon>
        <taxon>Agaricomycotina</taxon>
        <taxon>Agaricomycetes</taxon>
        <taxon>Phallomycetidae</taxon>
        <taxon>Geastrales</taxon>
        <taxon>Sphaerobolaceae</taxon>
        <taxon>Sphaerobolus</taxon>
    </lineage>
</organism>
<accession>A0A0C9VC08</accession>
<sequence length="255" mass="28233">MEVMLRSHAEHIISFPGLREVHDDAASMPGRSTPMDLLYRTTLYRPPRCHPTPSLTTSIASRGLTYRSADLGSIIWMTPVRILGASRIDNRPCIDALYHTSPYRPNLIPRQLNPRVLGSNAEALTSMHSSLDNRPAVCPNINVVNRPYESSSVQGTSWSGHAGFRIVNTRSIMCFVVTMEAGEMSGHLMRSVHHFSIFMAYLTHHQCSYRCSLLYLTLSSTHPFSTQGSPPAEHSALGSLAEASALWLSLDVTEV</sequence>
<name>A0A0C9VC08_SPHS4</name>
<evidence type="ECO:0000313" key="2">
    <source>
        <dbReference type="Proteomes" id="UP000054279"/>
    </source>
</evidence>
<dbReference type="Proteomes" id="UP000054279">
    <property type="component" value="Unassembled WGS sequence"/>
</dbReference>
<keyword evidence="2" id="KW-1185">Reference proteome</keyword>
<dbReference type="HOGENOM" id="CLU_1090599_0_0_1"/>